<gene>
    <name evidence="1" type="ORF">FSB_LOCUS10480</name>
</gene>
<evidence type="ECO:0000313" key="1">
    <source>
        <dbReference type="EMBL" id="SPC82598.1"/>
    </source>
</evidence>
<proteinExistence type="predicted"/>
<protein>
    <submittedName>
        <fullName evidence="1">Uncharacterized protein</fullName>
    </submittedName>
</protein>
<reference evidence="1" key="1">
    <citation type="submission" date="2018-02" db="EMBL/GenBank/DDBJ databases">
        <authorList>
            <person name="Cohen D.B."/>
            <person name="Kent A.D."/>
        </authorList>
    </citation>
    <scope>NUCLEOTIDE SEQUENCE</scope>
</reference>
<sequence>MVERQSRPGVEPFLRRSRPGKLWSWVCVGLIWLSELELWW</sequence>
<organism evidence="1">
    <name type="scientific">Fagus sylvatica</name>
    <name type="common">Beechnut</name>
    <dbReference type="NCBI Taxonomy" id="28930"/>
    <lineage>
        <taxon>Eukaryota</taxon>
        <taxon>Viridiplantae</taxon>
        <taxon>Streptophyta</taxon>
        <taxon>Embryophyta</taxon>
        <taxon>Tracheophyta</taxon>
        <taxon>Spermatophyta</taxon>
        <taxon>Magnoliopsida</taxon>
        <taxon>eudicotyledons</taxon>
        <taxon>Gunneridae</taxon>
        <taxon>Pentapetalae</taxon>
        <taxon>rosids</taxon>
        <taxon>fabids</taxon>
        <taxon>Fagales</taxon>
        <taxon>Fagaceae</taxon>
        <taxon>Fagus</taxon>
    </lineage>
</organism>
<name>A0A2N9F649_FAGSY</name>
<accession>A0A2N9F649</accession>
<dbReference type="AlphaFoldDB" id="A0A2N9F649"/>
<dbReference type="EMBL" id="OIVN01000590">
    <property type="protein sequence ID" value="SPC82598.1"/>
    <property type="molecule type" value="Genomic_DNA"/>
</dbReference>